<gene>
    <name evidence="4" type="ORF">NYR02_03615</name>
</gene>
<dbReference type="PANTHER" id="PTHR43606">
    <property type="entry name" value="PHOSPHATASE, PUTATIVE (AFU_ORTHOLOGUE AFUA_6G08710)-RELATED"/>
    <property type="match status" value="1"/>
</dbReference>
<evidence type="ECO:0000259" key="3">
    <source>
        <dbReference type="Pfam" id="PF16655"/>
    </source>
</evidence>
<evidence type="ECO:0000313" key="5">
    <source>
        <dbReference type="Proteomes" id="UP001147830"/>
    </source>
</evidence>
<protein>
    <submittedName>
        <fullName evidence="4">Alkaline phosphatase D family protein</fullName>
    </submittedName>
</protein>
<dbReference type="Pfam" id="PF16655">
    <property type="entry name" value="PhoD_N"/>
    <property type="match status" value="1"/>
</dbReference>
<reference evidence="4" key="1">
    <citation type="journal article" date="2022" name="Front. Microbiol.">
        <title>Genome-based taxonomic rearrangement of Oceanobacter-related bacteria including the description of Thalassolituus hydrocarbonoclasticus sp. nov. and Thalassolituus pacificus sp. nov. and emended description of the genus Thalassolituus.</title>
        <authorList>
            <person name="Dong C."/>
            <person name="Wei L."/>
            <person name="Wang J."/>
            <person name="Lai Q."/>
            <person name="Huang Z."/>
            <person name="Shao Z."/>
        </authorList>
    </citation>
    <scope>NUCLEOTIDE SEQUENCE</scope>
    <source>
        <strain evidence="4">59MF3M-4</strain>
    </source>
</reference>
<dbReference type="PROSITE" id="PS51318">
    <property type="entry name" value="TAT"/>
    <property type="match status" value="1"/>
</dbReference>
<dbReference type="InterPro" id="IPR032093">
    <property type="entry name" value="PhoD_N"/>
</dbReference>
<comment type="caution">
    <text evidence="4">The sequence shown here is derived from an EMBL/GenBank/DDBJ whole genome shotgun (WGS) entry which is preliminary data.</text>
</comment>
<proteinExistence type="predicted"/>
<accession>A0A9X2WD57</accession>
<dbReference type="Proteomes" id="UP001147830">
    <property type="component" value="Unassembled WGS sequence"/>
</dbReference>
<dbReference type="NCBIfam" id="TIGR01409">
    <property type="entry name" value="TAT_signal_seq"/>
    <property type="match status" value="1"/>
</dbReference>
<feature type="domain" description="PhoD-like phosphatase metallophosphatase" evidence="2">
    <location>
        <begin position="146"/>
        <end position="494"/>
    </location>
</feature>
<dbReference type="PANTHER" id="PTHR43606:SF7">
    <property type="entry name" value="PHOSPHATASE, PUTATIVE (AFU_ORTHOLOGUE AFUA_6G08710)-RELATED"/>
    <property type="match status" value="1"/>
</dbReference>
<dbReference type="InterPro" id="IPR052900">
    <property type="entry name" value="Phospholipid_Metab_Enz"/>
</dbReference>
<reference evidence="4" key="2">
    <citation type="submission" date="2022-08" db="EMBL/GenBank/DDBJ databases">
        <authorList>
            <person name="Dong C."/>
        </authorList>
    </citation>
    <scope>NUCLEOTIDE SEQUENCE</scope>
    <source>
        <strain evidence="4">59MF3M-4</strain>
    </source>
</reference>
<evidence type="ECO:0000259" key="2">
    <source>
        <dbReference type="Pfam" id="PF09423"/>
    </source>
</evidence>
<keyword evidence="1" id="KW-0732">Signal</keyword>
<feature type="domain" description="Phospholipase D N-terminal" evidence="3">
    <location>
        <begin position="48"/>
        <end position="135"/>
    </location>
</feature>
<dbReference type="AlphaFoldDB" id="A0A9X2WD57"/>
<dbReference type="CDD" id="cd07389">
    <property type="entry name" value="MPP_PhoD"/>
    <property type="match status" value="1"/>
</dbReference>
<dbReference type="Pfam" id="PF09423">
    <property type="entry name" value="PhoD"/>
    <property type="match status" value="1"/>
</dbReference>
<dbReference type="InterPro" id="IPR019546">
    <property type="entry name" value="TAT_signal_bac_arc"/>
</dbReference>
<dbReference type="SUPFAM" id="SSF56300">
    <property type="entry name" value="Metallo-dependent phosphatases"/>
    <property type="match status" value="1"/>
</dbReference>
<dbReference type="RefSeq" id="WP_260975031.1">
    <property type="nucleotide sequence ID" value="NZ_JAOANI010000012.1"/>
</dbReference>
<dbReference type="Gene3D" id="2.60.40.380">
    <property type="entry name" value="Purple acid phosphatase-like, N-terminal"/>
    <property type="match status" value="1"/>
</dbReference>
<dbReference type="Gene3D" id="3.60.21.70">
    <property type="entry name" value="PhoD-like phosphatase"/>
    <property type="match status" value="1"/>
</dbReference>
<evidence type="ECO:0000313" key="4">
    <source>
        <dbReference type="EMBL" id="MCT7358109.1"/>
    </source>
</evidence>
<organism evidence="4 5">
    <name type="scientific">Thalassolituus pacificus</name>
    <dbReference type="NCBI Taxonomy" id="2975440"/>
    <lineage>
        <taxon>Bacteria</taxon>
        <taxon>Pseudomonadati</taxon>
        <taxon>Pseudomonadota</taxon>
        <taxon>Gammaproteobacteria</taxon>
        <taxon>Oceanospirillales</taxon>
        <taxon>Oceanospirillaceae</taxon>
        <taxon>Thalassolituus</taxon>
    </lineage>
</organism>
<dbReference type="InterPro" id="IPR018946">
    <property type="entry name" value="PhoD-like_MPP"/>
</dbReference>
<dbReference type="InterPro" id="IPR029052">
    <property type="entry name" value="Metallo-depent_PP-like"/>
</dbReference>
<keyword evidence="5" id="KW-1185">Reference proteome</keyword>
<dbReference type="InterPro" id="IPR038607">
    <property type="entry name" value="PhoD-like_sf"/>
</dbReference>
<evidence type="ECO:0000256" key="1">
    <source>
        <dbReference type="ARBA" id="ARBA00022729"/>
    </source>
</evidence>
<sequence length="530" mass="59622">MDISRRKFLSRTGAGVAGMGALSQSGLSMAMSSPTPIEANDPGHFNYGVASGDPRADRVILWTHFLPEVNMPLTVSWKVALDENMTQVVRSGDFRTDASRDFTVKVDADGLQPGTTYFYQFSALGKDSEIGRTRTAPEGDIDSARFAVVSCSSYPHGYFNVYRALANRDDLDAVIHLGDYIYEYGQDEYGELLLREKRALAPAHEIVSLSDYRRRHAMYKLDEDLKAAHQRHPFITVWDDHEFANDSNAYGAENHNDGEGDWNERKAAAKQAYFEWMPIRENSNGGISRNLRYGDLLDLLMLDTRIEGRDEAPEGSDKQREAKDENRTLLGFEQEAWLHQQLQSSSARWKIVGQQVMMAQRYFINLPDHFGGGASLWLDSWDGYSATRDRLLALLRNEQIDNVVILTGDVHSSFAADLSDNPYDRNNYNRHNGDGSLAVEFVCPSVTSPGFPPVIAEAGAQTIMDASPHIKFAELRQHGFILLSASREQVQADWYYVPQILKRSASSYHARSYRTMNGDNRLQRVAEPLA</sequence>
<name>A0A9X2WD57_9GAMM</name>
<dbReference type="EMBL" id="JAOANI010000012">
    <property type="protein sequence ID" value="MCT7358109.1"/>
    <property type="molecule type" value="Genomic_DNA"/>
</dbReference>
<dbReference type="InterPro" id="IPR006311">
    <property type="entry name" value="TAT_signal"/>
</dbReference>